<dbReference type="Proteomes" id="UP001299012">
    <property type="component" value="Unassembled WGS sequence"/>
</dbReference>
<gene>
    <name evidence="1" type="ORF">L0F81_39935</name>
</gene>
<name>A0ABS9JUX1_9ACTN</name>
<evidence type="ECO:0000313" key="1">
    <source>
        <dbReference type="EMBL" id="MCG0069366.1"/>
    </source>
</evidence>
<evidence type="ECO:0008006" key="3">
    <source>
        <dbReference type="Google" id="ProtNLM"/>
    </source>
</evidence>
<comment type="caution">
    <text evidence="1">The sequence shown here is derived from an EMBL/GenBank/DDBJ whole genome shotgun (WGS) entry which is preliminary data.</text>
</comment>
<proteinExistence type="predicted"/>
<dbReference type="EMBL" id="JAKKZF010000328">
    <property type="protein sequence ID" value="MCG0069366.1"/>
    <property type="molecule type" value="Genomic_DNA"/>
</dbReference>
<dbReference type="RefSeq" id="WP_086697560.1">
    <property type="nucleotide sequence ID" value="NZ_JAKKZF010000328.1"/>
</dbReference>
<accession>A0ABS9JUX1</accession>
<protein>
    <recommendedName>
        <fullName evidence="3">PrgI family protein</fullName>
    </recommendedName>
</protein>
<organism evidence="1 2">
    <name type="scientific">Streptomyces tricolor</name>
    <dbReference type="NCBI Taxonomy" id="68277"/>
    <lineage>
        <taxon>Bacteria</taxon>
        <taxon>Bacillati</taxon>
        <taxon>Actinomycetota</taxon>
        <taxon>Actinomycetes</taxon>
        <taxon>Kitasatosporales</taxon>
        <taxon>Streptomycetaceae</taxon>
        <taxon>Streptomyces</taxon>
        <taxon>Streptomyces violaceoruber group</taxon>
    </lineage>
</organism>
<keyword evidence="2" id="KW-1185">Reference proteome</keyword>
<sequence length="361" mass="38765">MYSLTPGFRVPAIQRGLSPAEVVLTKTNAGAGAAILASGLLQQPPIWAFGVVAGIAGLINVAPGRRSIARWAAVGVRHWRERRSTPRLATSAGTTRTWTLYPHHGTMQDPYQREGFHAAFARALTFVANQARTPGVQVHAVHHARVGDYTDHTQTISVHIPKGLVGYPERVLGTIEGEFAALGVLAPSTPDPVPAVTGRSATWAALEDGRYAATARITGWPAETDGDLMPKLLLGQDAERAADRSLAVLYRPLPAAQSRRSAKWADAANGAFTTDKIKQEAHAAASDITRDALVQGACLVDIDAYLTVWGDSPEEVMDARWDASLTADRHRISLDWLTGQQQRAHLMTTPHGAPTRKGAIL</sequence>
<reference evidence="1 2" key="1">
    <citation type="submission" date="2022-01" db="EMBL/GenBank/DDBJ databases">
        <title>Draft Genome Sequences of Seven Type Strains of the Genus Streptomyces.</title>
        <authorList>
            <person name="Aziz S."/>
            <person name="Coretto E."/>
            <person name="Chronakova A."/>
            <person name="Sproer C."/>
            <person name="Huber K."/>
            <person name="Nouioui I."/>
            <person name="Gross H."/>
        </authorList>
    </citation>
    <scope>NUCLEOTIDE SEQUENCE [LARGE SCALE GENOMIC DNA]</scope>
    <source>
        <strain evidence="1 2">DSM 41685</strain>
    </source>
</reference>
<evidence type="ECO:0000313" key="2">
    <source>
        <dbReference type="Proteomes" id="UP001299012"/>
    </source>
</evidence>